<dbReference type="EMBL" id="LUXM01000025">
    <property type="protein sequence ID" value="KZU95758.1"/>
    <property type="molecule type" value="Genomic_DNA"/>
</dbReference>
<dbReference type="InterPro" id="IPR008972">
    <property type="entry name" value="Cupredoxin"/>
</dbReference>
<dbReference type="Proteomes" id="UP000076882">
    <property type="component" value="Unassembled WGS sequence"/>
</dbReference>
<dbReference type="Gene3D" id="2.60.40.420">
    <property type="entry name" value="Cupredoxins - blue copper proteins"/>
    <property type="match status" value="1"/>
</dbReference>
<dbReference type="RefSeq" id="WP_003642309.1">
    <property type="nucleotide sequence ID" value="NZ_AP028153.1"/>
</dbReference>
<gene>
    <name evidence="1" type="ORF">Lp19_1347</name>
</gene>
<comment type="caution">
    <text evidence="1">The sequence shown here is derived from an EMBL/GenBank/DDBJ whole genome shotgun (WGS) entry which is preliminary data.</text>
</comment>
<sequence length="89" mass="9758">MSARQQINITVDGHYDPAEVTLQQGVPAQLTFTRTSTQGCLEQVHSTDLHFTTELPLDQPQTVTVPTDRAGEFYFSCGMDMVSGKVVIA</sequence>
<dbReference type="AlphaFoldDB" id="A0A0G9FCM3"/>
<dbReference type="PATRIC" id="fig|1590.142.peg.2740"/>
<evidence type="ECO:0000313" key="2">
    <source>
        <dbReference type="Proteomes" id="UP000076882"/>
    </source>
</evidence>
<proteinExistence type="predicted"/>
<evidence type="ECO:0000313" key="1">
    <source>
        <dbReference type="EMBL" id="KZU95758.1"/>
    </source>
</evidence>
<accession>A0A0G9FCM3</accession>
<dbReference type="KEGG" id="lpb:SH83_12785"/>
<dbReference type="InterPro" id="IPR028096">
    <property type="entry name" value="EfeO_Cupredoxin"/>
</dbReference>
<protein>
    <submittedName>
        <fullName evidence="1">Copper-exporting ATPase</fullName>
    </submittedName>
</protein>
<organism evidence="1 2">
    <name type="scientific">Lactiplantibacillus plantarum</name>
    <name type="common">Lactobacillus plantarum</name>
    <dbReference type="NCBI Taxonomy" id="1590"/>
    <lineage>
        <taxon>Bacteria</taxon>
        <taxon>Bacillati</taxon>
        <taxon>Bacillota</taxon>
        <taxon>Bacilli</taxon>
        <taxon>Lactobacillales</taxon>
        <taxon>Lactobacillaceae</taxon>
        <taxon>Lactiplantibacillus</taxon>
    </lineage>
</organism>
<dbReference type="GeneID" id="89670211"/>
<dbReference type="SUPFAM" id="SSF49503">
    <property type="entry name" value="Cupredoxins"/>
    <property type="match status" value="1"/>
</dbReference>
<name>A0A0G9FCM3_LACPN</name>
<dbReference type="Pfam" id="PF13473">
    <property type="entry name" value="Cupredoxin_1"/>
    <property type="match status" value="1"/>
</dbReference>
<reference evidence="1 2" key="1">
    <citation type="submission" date="2016-03" db="EMBL/GenBank/DDBJ databases">
        <title>Comparative genomics of 54 Lactobacillus plantarum strains reveals genomic uncoupling from niche constraints.</title>
        <authorList>
            <person name="Martino M.E."/>
        </authorList>
    </citation>
    <scope>NUCLEOTIDE SEQUENCE [LARGE SCALE GENOMIC DNA]</scope>
    <source>
        <strain evidence="1 2">19.1</strain>
    </source>
</reference>